<sequence length="202" mass="22490">MDTAELKSRAKEQLRGKWAIAVGTVLVANIILEVDVGYKVASKLGIEGLSYSLDLIALLLGGVISVGLCRFLLDMATKRREPRFDTLFSSFNIYLKTLGLNILITLAVLAGTLLFIVPGIIVSLMFSQAFYILSEDPSKSITQCINESVNLMSGHKWELFYLNLTFIGWWLLSLVTLGIAALWVAPYQKLTEANFYLYLNNN</sequence>
<feature type="transmembrane region" description="Helical" evidence="1">
    <location>
        <begin position="50"/>
        <end position="73"/>
    </location>
</feature>
<comment type="caution">
    <text evidence="2">The sequence shown here is derived from an EMBL/GenBank/DDBJ whole genome shotgun (WGS) entry which is preliminary data.</text>
</comment>
<gene>
    <name evidence="2" type="ORF">H6A19_05760</name>
</gene>
<evidence type="ECO:0000313" key="3">
    <source>
        <dbReference type="Proteomes" id="UP000767334"/>
    </source>
</evidence>
<keyword evidence="3" id="KW-1185">Reference proteome</keyword>
<protein>
    <submittedName>
        <fullName evidence="2">DUF975 family protein</fullName>
    </submittedName>
</protein>
<accession>A0ABS2FE90</accession>
<dbReference type="EMBL" id="JACJLL010000025">
    <property type="protein sequence ID" value="MBM6818843.1"/>
    <property type="molecule type" value="Genomic_DNA"/>
</dbReference>
<dbReference type="Pfam" id="PF06161">
    <property type="entry name" value="DUF975"/>
    <property type="match status" value="1"/>
</dbReference>
<dbReference type="InterPro" id="IPR010380">
    <property type="entry name" value="DUF975"/>
</dbReference>
<feature type="transmembrane region" description="Helical" evidence="1">
    <location>
        <begin position="93"/>
        <end position="126"/>
    </location>
</feature>
<feature type="transmembrane region" description="Helical" evidence="1">
    <location>
        <begin position="18"/>
        <end position="38"/>
    </location>
</feature>
<dbReference type="PANTHER" id="PTHR40076:SF1">
    <property type="entry name" value="MEMBRANE PROTEIN"/>
    <property type="match status" value="1"/>
</dbReference>
<evidence type="ECO:0000256" key="1">
    <source>
        <dbReference type="SAM" id="Phobius"/>
    </source>
</evidence>
<dbReference type="RefSeq" id="WP_148323441.1">
    <property type="nucleotide sequence ID" value="NZ_JACJLL010000025.1"/>
</dbReference>
<reference evidence="2 3" key="1">
    <citation type="journal article" date="2021" name="Sci. Rep.">
        <title>The distribution of antibiotic resistance genes in chicken gut microbiota commensals.</title>
        <authorList>
            <person name="Juricova H."/>
            <person name="Matiasovicova J."/>
            <person name="Kubasova T."/>
            <person name="Cejkova D."/>
            <person name="Rychlik I."/>
        </authorList>
    </citation>
    <scope>NUCLEOTIDE SEQUENCE [LARGE SCALE GENOMIC DNA]</scope>
    <source>
        <strain evidence="2 3">An435</strain>
    </source>
</reference>
<feature type="transmembrane region" description="Helical" evidence="1">
    <location>
        <begin position="160"/>
        <end position="185"/>
    </location>
</feature>
<name>A0ABS2FE90_9CLOT</name>
<organism evidence="2 3">
    <name type="scientific">Clostridium saudiense</name>
    <dbReference type="NCBI Taxonomy" id="1414720"/>
    <lineage>
        <taxon>Bacteria</taxon>
        <taxon>Bacillati</taxon>
        <taxon>Bacillota</taxon>
        <taxon>Clostridia</taxon>
        <taxon>Eubacteriales</taxon>
        <taxon>Clostridiaceae</taxon>
        <taxon>Clostridium</taxon>
    </lineage>
</organism>
<proteinExistence type="predicted"/>
<dbReference type="Proteomes" id="UP000767334">
    <property type="component" value="Unassembled WGS sequence"/>
</dbReference>
<keyword evidence="1" id="KW-1133">Transmembrane helix</keyword>
<keyword evidence="1" id="KW-0472">Membrane</keyword>
<dbReference type="PANTHER" id="PTHR40076">
    <property type="entry name" value="MEMBRANE PROTEIN-RELATED"/>
    <property type="match status" value="1"/>
</dbReference>
<keyword evidence="1" id="KW-0812">Transmembrane</keyword>
<evidence type="ECO:0000313" key="2">
    <source>
        <dbReference type="EMBL" id="MBM6818843.1"/>
    </source>
</evidence>